<accession>G7KDJ7</accession>
<reference evidence="5" key="4">
    <citation type="journal article" date="2018" name="Nat. Plants">
        <title>Whole-genome landscape of Medicago truncatula symbiotic genes.</title>
        <authorList>
            <person name="Pecrix Y."/>
            <person name="Staton S.E."/>
            <person name="Sallet E."/>
            <person name="Lelandais-Briere C."/>
            <person name="Moreau S."/>
            <person name="Carrere S."/>
            <person name="Blein T."/>
            <person name="Jardinaud M.F."/>
            <person name="Latrasse D."/>
            <person name="Zouine M."/>
            <person name="Zahm M."/>
            <person name="Kreplak J."/>
            <person name="Mayjonade B."/>
            <person name="Satge C."/>
            <person name="Perez M."/>
            <person name="Cauet S."/>
            <person name="Marande W."/>
            <person name="Chantry-Darmon C."/>
            <person name="Lopez-Roques C."/>
            <person name="Bouchez O."/>
            <person name="Berard A."/>
            <person name="Debelle F."/>
            <person name="Munos S."/>
            <person name="Bendahmane A."/>
            <person name="Berges H."/>
            <person name="Niebel A."/>
            <person name="Buitink J."/>
            <person name="Frugier F."/>
            <person name="Benhamed M."/>
            <person name="Crespi M."/>
            <person name="Gouzy J."/>
            <person name="Gamas P."/>
        </authorList>
    </citation>
    <scope>NUCLEOTIDE SEQUENCE [LARGE SCALE GENOMIC DNA]</scope>
    <source>
        <strain evidence="5">cv. Jemalong A17</strain>
    </source>
</reference>
<dbReference type="Proteomes" id="UP000002051">
    <property type="component" value="Chromosome 5"/>
</dbReference>
<reference evidence="1 4" key="1">
    <citation type="journal article" date="2011" name="Nature">
        <title>The Medicago genome provides insight into the evolution of rhizobial symbioses.</title>
        <authorList>
            <person name="Young N.D."/>
            <person name="Debelle F."/>
            <person name="Oldroyd G.E."/>
            <person name="Geurts R."/>
            <person name="Cannon S.B."/>
            <person name="Udvardi M.K."/>
            <person name="Benedito V.A."/>
            <person name="Mayer K.F."/>
            <person name="Gouzy J."/>
            <person name="Schoof H."/>
            <person name="Van de Peer Y."/>
            <person name="Proost S."/>
            <person name="Cook D.R."/>
            <person name="Meyers B.C."/>
            <person name="Spannagl M."/>
            <person name="Cheung F."/>
            <person name="De Mita S."/>
            <person name="Krishnakumar V."/>
            <person name="Gundlach H."/>
            <person name="Zhou S."/>
            <person name="Mudge J."/>
            <person name="Bharti A.K."/>
            <person name="Murray J.D."/>
            <person name="Naoumkina M.A."/>
            <person name="Rosen B."/>
            <person name="Silverstein K.A."/>
            <person name="Tang H."/>
            <person name="Rombauts S."/>
            <person name="Zhao P.X."/>
            <person name="Zhou P."/>
            <person name="Barbe V."/>
            <person name="Bardou P."/>
            <person name="Bechner M."/>
            <person name="Bellec A."/>
            <person name="Berger A."/>
            <person name="Berges H."/>
            <person name="Bidwell S."/>
            <person name="Bisseling T."/>
            <person name="Choisne N."/>
            <person name="Couloux A."/>
            <person name="Denny R."/>
            <person name="Deshpande S."/>
            <person name="Dai X."/>
            <person name="Doyle J.J."/>
            <person name="Dudez A.M."/>
            <person name="Farmer A.D."/>
            <person name="Fouteau S."/>
            <person name="Franken C."/>
            <person name="Gibelin C."/>
            <person name="Gish J."/>
            <person name="Goldstein S."/>
            <person name="Gonzalez A.J."/>
            <person name="Green P.J."/>
            <person name="Hallab A."/>
            <person name="Hartog M."/>
            <person name="Hua A."/>
            <person name="Humphray S.J."/>
            <person name="Jeong D.H."/>
            <person name="Jing Y."/>
            <person name="Jocker A."/>
            <person name="Kenton S.M."/>
            <person name="Kim D.J."/>
            <person name="Klee K."/>
            <person name="Lai H."/>
            <person name="Lang C."/>
            <person name="Lin S."/>
            <person name="Macmil S.L."/>
            <person name="Magdelenat G."/>
            <person name="Matthews L."/>
            <person name="McCorrison J."/>
            <person name="Monaghan E.L."/>
            <person name="Mun J.H."/>
            <person name="Najar F.Z."/>
            <person name="Nicholson C."/>
            <person name="Noirot C."/>
            <person name="O'Bleness M."/>
            <person name="Paule C.R."/>
            <person name="Poulain J."/>
            <person name="Prion F."/>
            <person name="Qin B."/>
            <person name="Qu C."/>
            <person name="Retzel E.F."/>
            <person name="Riddle C."/>
            <person name="Sallet E."/>
            <person name="Samain S."/>
            <person name="Samson N."/>
            <person name="Sanders I."/>
            <person name="Saurat O."/>
            <person name="Scarpelli C."/>
            <person name="Schiex T."/>
            <person name="Segurens B."/>
            <person name="Severin A.J."/>
            <person name="Sherrier D.J."/>
            <person name="Shi R."/>
            <person name="Sims S."/>
            <person name="Singer S.R."/>
            <person name="Sinharoy S."/>
            <person name="Sterck L."/>
            <person name="Viollet A."/>
            <person name="Wang B.B."/>
            <person name="Wang K."/>
            <person name="Wang M."/>
            <person name="Wang X."/>
            <person name="Warfsmann J."/>
            <person name="Weissenbach J."/>
            <person name="White D.D."/>
            <person name="White J.D."/>
            <person name="Wiley G.B."/>
            <person name="Wincker P."/>
            <person name="Xing Y."/>
            <person name="Yang L."/>
            <person name="Yao Z."/>
            <person name="Ying F."/>
            <person name="Zhai J."/>
            <person name="Zhou L."/>
            <person name="Zuber A."/>
            <person name="Denarie J."/>
            <person name="Dixon R.A."/>
            <person name="May G.D."/>
            <person name="Schwartz D.C."/>
            <person name="Rogers J."/>
            <person name="Quetier F."/>
            <person name="Town C.D."/>
            <person name="Roe B.A."/>
        </authorList>
    </citation>
    <scope>NUCLEOTIDE SEQUENCE [LARGE SCALE GENOMIC DNA]</scope>
    <source>
        <strain evidence="1">A17</strain>
        <strain evidence="3 4">cv. Jemalong A17</strain>
    </source>
</reference>
<evidence type="ECO:0000313" key="2">
    <source>
        <dbReference type="EMBL" id="RHN54187.1"/>
    </source>
</evidence>
<proteinExistence type="predicted"/>
<dbReference type="HOGENOM" id="CLU_147679_0_0_1"/>
<name>G7KDJ7_MEDTR</name>
<reference evidence="2" key="5">
    <citation type="journal article" date="2018" name="Nat. Plants">
        <title>Whole-genome landscape of Medicago truncatula symbiotic genes.</title>
        <authorList>
            <person name="Pecrix Y."/>
            <person name="Gamas P."/>
            <person name="Carrere S."/>
        </authorList>
    </citation>
    <scope>NUCLEOTIDE SEQUENCE</scope>
    <source>
        <tissue evidence="2">Leaves</tissue>
    </source>
</reference>
<sequence length="102" mass="11871">MEFGRSFRLSRSERILLSSESITSECAKISGYERLSQSMRLSEEYEHKKNKRGIGFITKVLSFRRISTPHEGNVAVELAAKKEKKRSSWLPDPNNRWPIQGW</sequence>
<gene>
    <name evidence="1" type="ordered locus">MTR_5g020090</name>
    <name evidence="2" type="ORF">MtrunA17_Chr5g0403991</name>
</gene>
<reference evidence="1 4" key="2">
    <citation type="journal article" date="2014" name="BMC Genomics">
        <title>An improved genome release (version Mt4.0) for the model legume Medicago truncatula.</title>
        <authorList>
            <person name="Tang H."/>
            <person name="Krishnakumar V."/>
            <person name="Bidwell S."/>
            <person name="Rosen B."/>
            <person name="Chan A."/>
            <person name="Zhou S."/>
            <person name="Gentzbittel L."/>
            <person name="Childs K.L."/>
            <person name="Yandell M."/>
            <person name="Gundlach H."/>
            <person name="Mayer K.F."/>
            <person name="Schwartz D.C."/>
            <person name="Town C.D."/>
        </authorList>
    </citation>
    <scope>GENOME REANNOTATION</scope>
    <source>
        <strain evidence="3 4">cv. Jemalong A17</strain>
    </source>
</reference>
<dbReference type="PaxDb" id="3880-AES94948"/>
<dbReference type="OMA" id="KHKRGVG"/>
<dbReference type="EMBL" id="PSQE01000005">
    <property type="protein sequence ID" value="RHN54187.1"/>
    <property type="molecule type" value="Genomic_DNA"/>
</dbReference>
<evidence type="ECO:0000313" key="3">
    <source>
        <dbReference type="EnsemblPlants" id="AES94948"/>
    </source>
</evidence>
<protein>
    <submittedName>
        <fullName evidence="1 3">Uncharacterized protein</fullName>
    </submittedName>
</protein>
<evidence type="ECO:0000313" key="5">
    <source>
        <dbReference type="Proteomes" id="UP000265566"/>
    </source>
</evidence>
<dbReference type="Gramene" id="rna29185">
    <property type="protein sequence ID" value="RHN54187.1"/>
    <property type="gene ID" value="gene29185"/>
</dbReference>
<reference evidence="3" key="3">
    <citation type="submission" date="2015-04" db="UniProtKB">
        <authorList>
            <consortium name="EnsemblPlants"/>
        </authorList>
    </citation>
    <scope>IDENTIFICATION</scope>
    <source>
        <strain evidence="3">cv. Jemalong A17</strain>
    </source>
</reference>
<organism evidence="1 4">
    <name type="scientific">Medicago truncatula</name>
    <name type="common">Barrel medic</name>
    <name type="synonym">Medicago tribuloides</name>
    <dbReference type="NCBI Taxonomy" id="3880"/>
    <lineage>
        <taxon>Eukaryota</taxon>
        <taxon>Viridiplantae</taxon>
        <taxon>Streptophyta</taxon>
        <taxon>Embryophyta</taxon>
        <taxon>Tracheophyta</taxon>
        <taxon>Spermatophyta</taxon>
        <taxon>Magnoliopsida</taxon>
        <taxon>eudicotyledons</taxon>
        <taxon>Gunneridae</taxon>
        <taxon>Pentapetalae</taxon>
        <taxon>rosids</taxon>
        <taxon>fabids</taxon>
        <taxon>Fabales</taxon>
        <taxon>Fabaceae</taxon>
        <taxon>Papilionoideae</taxon>
        <taxon>50 kb inversion clade</taxon>
        <taxon>NPAAA clade</taxon>
        <taxon>Hologalegina</taxon>
        <taxon>IRL clade</taxon>
        <taxon>Trifolieae</taxon>
        <taxon>Medicago</taxon>
    </lineage>
</organism>
<evidence type="ECO:0000313" key="1">
    <source>
        <dbReference type="EMBL" id="AES94948.1"/>
    </source>
</evidence>
<dbReference type="EnsemblPlants" id="AES94948">
    <property type="protein sequence ID" value="AES94948"/>
    <property type="gene ID" value="MTR_5g020090"/>
</dbReference>
<evidence type="ECO:0000313" key="4">
    <source>
        <dbReference type="Proteomes" id="UP000002051"/>
    </source>
</evidence>
<keyword evidence="4" id="KW-1185">Reference proteome</keyword>
<dbReference type="AlphaFoldDB" id="G7KDJ7"/>
<dbReference type="EMBL" id="CM001221">
    <property type="protein sequence ID" value="AES94948.1"/>
    <property type="molecule type" value="Genomic_DNA"/>
</dbReference>
<dbReference type="Proteomes" id="UP000265566">
    <property type="component" value="Chromosome 5"/>
</dbReference>